<dbReference type="PANTHER" id="PTHR12093">
    <property type="entry name" value="NCK-ASSOCIATED PROTEIN 1"/>
    <property type="match status" value="1"/>
</dbReference>
<proteinExistence type="inferred from homology"/>
<accession>A0A8T1WWE7</accession>
<dbReference type="GO" id="GO:0031209">
    <property type="term" value="C:SCAR complex"/>
    <property type="evidence" value="ECO:0007669"/>
    <property type="project" value="TreeGrafter"/>
</dbReference>
<dbReference type="PANTHER" id="PTHR12093:SF10">
    <property type="entry name" value="MEMBRANE-ASSOCIATED PROTEIN HEM"/>
    <property type="match status" value="1"/>
</dbReference>
<evidence type="ECO:0000313" key="3">
    <source>
        <dbReference type="Proteomes" id="UP000693981"/>
    </source>
</evidence>
<dbReference type="GO" id="GO:0030866">
    <property type="term" value="P:cortical actin cytoskeleton organization"/>
    <property type="evidence" value="ECO:0007669"/>
    <property type="project" value="TreeGrafter"/>
</dbReference>
<reference evidence="2" key="1">
    <citation type="submission" date="2021-02" db="EMBL/GenBank/DDBJ databases">
        <authorList>
            <person name="Palmer J.M."/>
        </authorList>
    </citation>
    <scope>NUCLEOTIDE SEQUENCE</scope>
    <source>
        <strain evidence="2">SCRP23</strain>
    </source>
</reference>
<keyword evidence="3" id="KW-1185">Reference proteome</keyword>
<dbReference type="GO" id="GO:0030031">
    <property type="term" value="P:cell projection assembly"/>
    <property type="evidence" value="ECO:0007669"/>
    <property type="project" value="TreeGrafter"/>
</dbReference>
<dbReference type="Pfam" id="PF09735">
    <property type="entry name" value="Nckap1"/>
    <property type="match status" value="1"/>
</dbReference>
<dbReference type="GO" id="GO:0016477">
    <property type="term" value="P:cell migration"/>
    <property type="evidence" value="ECO:0007669"/>
    <property type="project" value="TreeGrafter"/>
</dbReference>
<dbReference type="InterPro" id="IPR019137">
    <property type="entry name" value="Nck-associated_protein-1"/>
</dbReference>
<dbReference type="EMBL" id="JAGDFL010000111">
    <property type="protein sequence ID" value="KAG7397481.1"/>
    <property type="molecule type" value="Genomic_DNA"/>
</dbReference>
<dbReference type="GO" id="GO:0000902">
    <property type="term" value="P:cell morphogenesis"/>
    <property type="evidence" value="ECO:0007669"/>
    <property type="project" value="TreeGrafter"/>
</dbReference>
<protein>
    <submittedName>
        <fullName evidence="2">Uncharacterized protein</fullName>
    </submittedName>
</protein>
<comment type="similarity">
    <text evidence="1">Belongs to the HEM-1/HEM-2 family.</text>
</comment>
<name>A0A8T1WWE7_9STRA</name>
<sequence>MDPRDYTDRESLQCLVELIGPTSVESICATIANLIVAQTLKLRSSLEAEYTALAAIDAVLVSGSDLAQVVSQLRSLDDLAAQLIQIGAAIFLLQLLHGHCSSAAKDAWEVRVAPRIVRELQQDTDRRATWTRLLPAACAAAFHANVWKRTRYLSSVEATDTNAHMMGLAMAHLLPAPHSSSAVQRCAVAALARASKYKDGAAQTSSRSKRSFQLELTGSESSARPLLEALELLVTTAASSGGAIETINSAPPDLELALERILPRAVLALYSTA</sequence>
<dbReference type="OrthoDB" id="548214at2759"/>
<dbReference type="Proteomes" id="UP000693981">
    <property type="component" value="Unassembled WGS sequence"/>
</dbReference>
<dbReference type="AlphaFoldDB" id="A0A8T1WWE7"/>
<comment type="caution">
    <text evidence="2">The sequence shown here is derived from an EMBL/GenBank/DDBJ whole genome shotgun (WGS) entry which is preliminary data.</text>
</comment>
<evidence type="ECO:0000256" key="1">
    <source>
        <dbReference type="ARBA" id="ARBA00037947"/>
    </source>
</evidence>
<organism evidence="2 3">
    <name type="scientific">Phytophthora boehmeriae</name>
    <dbReference type="NCBI Taxonomy" id="109152"/>
    <lineage>
        <taxon>Eukaryota</taxon>
        <taxon>Sar</taxon>
        <taxon>Stramenopiles</taxon>
        <taxon>Oomycota</taxon>
        <taxon>Peronosporomycetes</taxon>
        <taxon>Peronosporales</taxon>
        <taxon>Peronosporaceae</taxon>
        <taxon>Phytophthora</taxon>
    </lineage>
</organism>
<gene>
    <name evidence="2" type="ORF">PHYBOEH_000701</name>
</gene>
<evidence type="ECO:0000313" key="2">
    <source>
        <dbReference type="EMBL" id="KAG7397481.1"/>
    </source>
</evidence>